<dbReference type="HAMAP" id="MF_00201">
    <property type="entry name" value="RecO"/>
    <property type="match status" value="1"/>
</dbReference>
<keyword evidence="4 7" id="KW-0233">DNA recombination</keyword>
<keyword evidence="3 7" id="KW-0227">DNA damage</keyword>
<dbReference type="SUPFAM" id="SSF50249">
    <property type="entry name" value="Nucleic acid-binding proteins"/>
    <property type="match status" value="1"/>
</dbReference>
<proteinExistence type="inferred from homology"/>
<comment type="function">
    <text evidence="7">Involved in DNA repair and RecF pathway recombination.</text>
</comment>
<evidence type="ECO:0000256" key="4">
    <source>
        <dbReference type="ARBA" id="ARBA00023172"/>
    </source>
</evidence>
<dbReference type="Pfam" id="PF11967">
    <property type="entry name" value="RecO_N"/>
    <property type="match status" value="1"/>
</dbReference>
<dbReference type="PANTHER" id="PTHR33991">
    <property type="entry name" value="DNA REPAIR PROTEIN RECO"/>
    <property type="match status" value="1"/>
</dbReference>
<dbReference type="GO" id="GO:0043590">
    <property type="term" value="C:bacterial nucleoid"/>
    <property type="evidence" value="ECO:0007669"/>
    <property type="project" value="TreeGrafter"/>
</dbReference>
<dbReference type="GO" id="GO:0006302">
    <property type="term" value="P:double-strand break repair"/>
    <property type="evidence" value="ECO:0007669"/>
    <property type="project" value="TreeGrafter"/>
</dbReference>
<protein>
    <recommendedName>
        <fullName evidence="2 7">DNA repair protein RecO</fullName>
    </recommendedName>
    <alternativeName>
        <fullName evidence="6 7">Recombination protein O</fullName>
    </alternativeName>
</protein>
<evidence type="ECO:0000313" key="10">
    <source>
        <dbReference type="Proteomes" id="UP000593626"/>
    </source>
</evidence>
<organism evidence="9 10">
    <name type="scientific">Mangrovibacillus cuniculi</name>
    <dbReference type="NCBI Taxonomy" id="2593652"/>
    <lineage>
        <taxon>Bacteria</taxon>
        <taxon>Bacillati</taxon>
        <taxon>Bacillota</taxon>
        <taxon>Bacilli</taxon>
        <taxon>Bacillales</taxon>
        <taxon>Bacillaceae</taxon>
        <taxon>Mangrovibacillus</taxon>
    </lineage>
</organism>
<dbReference type="InterPro" id="IPR022572">
    <property type="entry name" value="DNA_rep/recomb_RecO_N"/>
</dbReference>
<dbReference type="Pfam" id="PF02565">
    <property type="entry name" value="RecO_C"/>
    <property type="match status" value="1"/>
</dbReference>
<dbReference type="InterPro" id="IPR037278">
    <property type="entry name" value="ARFGAP/RecO"/>
</dbReference>
<dbReference type="InterPro" id="IPR042242">
    <property type="entry name" value="RecO_C"/>
</dbReference>
<dbReference type="InterPro" id="IPR012340">
    <property type="entry name" value="NA-bd_OB-fold"/>
</dbReference>
<dbReference type="GO" id="GO:0006310">
    <property type="term" value="P:DNA recombination"/>
    <property type="evidence" value="ECO:0007669"/>
    <property type="project" value="UniProtKB-UniRule"/>
</dbReference>
<dbReference type="Proteomes" id="UP000593626">
    <property type="component" value="Chromosome"/>
</dbReference>
<dbReference type="EMBL" id="CP049742">
    <property type="protein sequence ID" value="QPC46917.1"/>
    <property type="molecule type" value="Genomic_DNA"/>
</dbReference>
<dbReference type="InterPro" id="IPR003717">
    <property type="entry name" value="RecO"/>
</dbReference>
<evidence type="ECO:0000256" key="7">
    <source>
        <dbReference type="HAMAP-Rule" id="MF_00201"/>
    </source>
</evidence>
<sequence length="258" mass="29876">MLHKCEGYVIRTVPYGETNKIVTLYTRELGKVGVMARGAKKTNSRLSSITQPFTHGSFLFQRGQGIGTLQQGERLSSTRSIQQDIMKTAYASYLSELLDKSVEESKQDPFLFEFFHQLMSRLEDGNDPEILTAIFEIKLLPLLGYYPTLNQCANCGETEGHFHFSIRENGLLCHRCFEVDPYRFQVTPHTIRLIRVFYAFDLSRLGNISVKEQTKKEIRQVIDSYYEEYTGIFIKSKRFLRQMTSDMWNLSSSNEKET</sequence>
<dbReference type="RefSeq" id="WP_239671585.1">
    <property type="nucleotide sequence ID" value="NZ_CP049742.1"/>
</dbReference>
<evidence type="ECO:0000256" key="1">
    <source>
        <dbReference type="ARBA" id="ARBA00007452"/>
    </source>
</evidence>
<dbReference type="AlphaFoldDB" id="A0A7S8CBK2"/>
<evidence type="ECO:0000256" key="6">
    <source>
        <dbReference type="ARBA" id="ARBA00033409"/>
    </source>
</evidence>
<name>A0A7S8CBK2_9BACI</name>
<dbReference type="Gene3D" id="2.40.50.140">
    <property type="entry name" value="Nucleic acid-binding proteins"/>
    <property type="match status" value="1"/>
</dbReference>
<dbReference type="SUPFAM" id="SSF57863">
    <property type="entry name" value="ArfGap/RecO-like zinc finger"/>
    <property type="match status" value="1"/>
</dbReference>
<evidence type="ECO:0000313" key="9">
    <source>
        <dbReference type="EMBL" id="QPC46917.1"/>
    </source>
</evidence>
<keyword evidence="5 7" id="KW-0234">DNA repair</keyword>
<accession>A0A7S8CBK2</accession>
<dbReference type="Gene3D" id="1.20.1440.120">
    <property type="entry name" value="Recombination protein O, C-terminal domain"/>
    <property type="match status" value="1"/>
</dbReference>
<reference evidence="9 10" key="1">
    <citation type="submission" date="2019-07" db="EMBL/GenBank/DDBJ databases">
        <title>Genome sequence of 2 isolates from Red Sea Mangroves.</title>
        <authorList>
            <person name="Sefrji F."/>
            <person name="Michoud G."/>
            <person name="Merlino G."/>
            <person name="Daffonchio D."/>
        </authorList>
    </citation>
    <scope>NUCLEOTIDE SEQUENCE [LARGE SCALE GENOMIC DNA]</scope>
    <source>
        <strain evidence="9 10">R1DC41</strain>
    </source>
</reference>
<evidence type="ECO:0000259" key="8">
    <source>
        <dbReference type="Pfam" id="PF11967"/>
    </source>
</evidence>
<evidence type="ECO:0000256" key="5">
    <source>
        <dbReference type="ARBA" id="ARBA00023204"/>
    </source>
</evidence>
<feature type="domain" description="DNA replication/recombination mediator RecO N-terminal" evidence="8">
    <location>
        <begin position="1"/>
        <end position="76"/>
    </location>
</feature>
<dbReference type="KEGG" id="mcui:G8O30_08060"/>
<evidence type="ECO:0000256" key="3">
    <source>
        <dbReference type="ARBA" id="ARBA00022763"/>
    </source>
</evidence>
<dbReference type="PANTHER" id="PTHR33991:SF1">
    <property type="entry name" value="DNA REPAIR PROTEIN RECO"/>
    <property type="match status" value="1"/>
</dbReference>
<keyword evidence="10" id="KW-1185">Reference proteome</keyword>
<dbReference type="NCBIfam" id="TIGR00613">
    <property type="entry name" value="reco"/>
    <property type="match status" value="1"/>
</dbReference>
<evidence type="ECO:0000256" key="2">
    <source>
        <dbReference type="ARBA" id="ARBA00021310"/>
    </source>
</evidence>
<comment type="similarity">
    <text evidence="1 7">Belongs to the RecO family.</text>
</comment>
<gene>
    <name evidence="7 9" type="primary">recO</name>
    <name evidence="9" type="ORF">G8O30_08060</name>
</gene>